<evidence type="ECO:0000256" key="2">
    <source>
        <dbReference type="ARBA" id="ARBA00007639"/>
    </source>
</evidence>
<dbReference type="PANTHER" id="PTHR46847:SF1">
    <property type="entry name" value="D-ALLOSE-BINDING PERIPLASMIC PROTEIN-RELATED"/>
    <property type="match status" value="1"/>
</dbReference>
<gene>
    <name evidence="5" type="ORF">FHG71_07625</name>
</gene>
<dbReference type="EMBL" id="VDFV01000006">
    <property type="protein sequence ID" value="TNC72764.1"/>
    <property type="molecule type" value="Genomic_DNA"/>
</dbReference>
<evidence type="ECO:0000256" key="3">
    <source>
        <dbReference type="ARBA" id="ARBA00022729"/>
    </source>
</evidence>
<evidence type="ECO:0000313" key="6">
    <source>
        <dbReference type="Proteomes" id="UP000305709"/>
    </source>
</evidence>
<dbReference type="Gene3D" id="3.40.50.2300">
    <property type="match status" value="2"/>
</dbReference>
<dbReference type="InterPro" id="IPR006311">
    <property type="entry name" value="TAT_signal"/>
</dbReference>
<dbReference type="Proteomes" id="UP000305709">
    <property type="component" value="Unassembled WGS sequence"/>
</dbReference>
<protein>
    <submittedName>
        <fullName evidence="5">Sugar ABC transporter substrate-binding protein</fullName>
    </submittedName>
</protein>
<dbReference type="PANTHER" id="PTHR46847">
    <property type="entry name" value="D-ALLOSE-BINDING PERIPLASMIC PROTEIN-RELATED"/>
    <property type="match status" value="1"/>
</dbReference>
<dbReference type="GO" id="GO:0030246">
    <property type="term" value="F:carbohydrate binding"/>
    <property type="evidence" value="ECO:0007669"/>
    <property type="project" value="UniProtKB-ARBA"/>
</dbReference>
<comment type="similarity">
    <text evidence="2">Belongs to the bacterial solute-binding protein 2 family.</text>
</comment>
<feature type="domain" description="Periplasmic binding protein" evidence="4">
    <location>
        <begin position="50"/>
        <end position="314"/>
    </location>
</feature>
<sequence length="373" mass="40548">MSTFIRDFIEREKMNRRNFLLASAAGMGSLVIPSAFGFDRARAQLVDPQIAWSYRDRASPYWLAIVSGGETFVESIGRPRDSLVNLINEGSSEKSLADIVSFLQATGGNCAIACDANDSPNARPIVEAVAAAGAYISTIWNKTDDLHPWDFGDNYVSHMTWSDLKPSEDLARALFDAMGGEGGVVHIGGIPANNPAIERLQGLRNALVDYPNIELLDAQPGDWDTQKAADVMSQFLTRYGDQIKGVHCANDVMAYGALEAMRAEGISGIPVTAYDGNPEAVDLVMKGDLLGTCFTNPHWGGGITAALAYHAAIGTFKPSEEPPEHREFYGPTILITQADAENFKKEFIDATPTYDWTDFWGPTNGQIQYPASN</sequence>
<evidence type="ECO:0000256" key="1">
    <source>
        <dbReference type="ARBA" id="ARBA00004196"/>
    </source>
</evidence>
<dbReference type="SUPFAM" id="SSF53822">
    <property type="entry name" value="Periplasmic binding protein-like I"/>
    <property type="match status" value="1"/>
</dbReference>
<dbReference type="OrthoDB" id="9773673at2"/>
<dbReference type="GO" id="GO:0030313">
    <property type="term" value="C:cell envelope"/>
    <property type="evidence" value="ECO:0007669"/>
    <property type="project" value="UniProtKB-SubCell"/>
</dbReference>
<dbReference type="CDD" id="cd01536">
    <property type="entry name" value="PBP1_ABC_sugar_binding-like"/>
    <property type="match status" value="1"/>
</dbReference>
<evidence type="ECO:0000313" key="5">
    <source>
        <dbReference type="EMBL" id="TNC72764.1"/>
    </source>
</evidence>
<comment type="subcellular location">
    <subcellularLocation>
        <location evidence="1">Cell envelope</location>
    </subcellularLocation>
</comment>
<comment type="caution">
    <text evidence="5">The sequence shown here is derived from an EMBL/GenBank/DDBJ whole genome shotgun (WGS) entry which is preliminary data.</text>
</comment>
<evidence type="ECO:0000259" key="4">
    <source>
        <dbReference type="Pfam" id="PF13407"/>
    </source>
</evidence>
<proteinExistence type="inferred from homology"/>
<dbReference type="InterPro" id="IPR025997">
    <property type="entry name" value="SBP_2_dom"/>
</dbReference>
<accession>A0A5C4NDA0</accession>
<reference evidence="5 6" key="1">
    <citation type="submission" date="2019-06" db="EMBL/GenBank/DDBJ databases">
        <authorList>
            <person name="Jiang L."/>
        </authorList>
    </citation>
    <scope>NUCLEOTIDE SEQUENCE [LARGE SCALE GENOMIC DNA]</scope>
    <source>
        <strain evidence="5 6">YIM 48858</strain>
    </source>
</reference>
<dbReference type="Pfam" id="PF13407">
    <property type="entry name" value="Peripla_BP_4"/>
    <property type="match status" value="1"/>
</dbReference>
<dbReference type="InterPro" id="IPR028082">
    <property type="entry name" value="Peripla_BP_I"/>
</dbReference>
<name>A0A5C4NDA0_9RHOB</name>
<keyword evidence="3" id="KW-0732">Signal</keyword>
<organism evidence="5 6">
    <name type="scientific">Rubellimicrobium roseum</name>
    <dbReference type="NCBI Taxonomy" id="687525"/>
    <lineage>
        <taxon>Bacteria</taxon>
        <taxon>Pseudomonadati</taxon>
        <taxon>Pseudomonadota</taxon>
        <taxon>Alphaproteobacteria</taxon>
        <taxon>Rhodobacterales</taxon>
        <taxon>Roseobacteraceae</taxon>
        <taxon>Rubellimicrobium</taxon>
    </lineage>
</organism>
<dbReference type="PROSITE" id="PS51318">
    <property type="entry name" value="TAT"/>
    <property type="match status" value="1"/>
</dbReference>
<keyword evidence="6" id="KW-1185">Reference proteome</keyword>
<dbReference type="AlphaFoldDB" id="A0A5C4NDA0"/>